<feature type="region of interest" description="Disordered" evidence="1">
    <location>
        <begin position="590"/>
        <end position="628"/>
    </location>
</feature>
<reference evidence="2" key="1">
    <citation type="submission" date="2022-11" db="UniProtKB">
        <authorList>
            <consortium name="EnsemblMetazoa"/>
        </authorList>
    </citation>
    <scope>IDENTIFICATION</scope>
</reference>
<dbReference type="Proteomes" id="UP000887568">
    <property type="component" value="Unplaced"/>
</dbReference>
<feature type="region of interest" description="Disordered" evidence="1">
    <location>
        <begin position="116"/>
        <end position="154"/>
    </location>
</feature>
<evidence type="ECO:0000313" key="2">
    <source>
        <dbReference type="EnsemblMetazoa" id="XP_038071389.1"/>
    </source>
</evidence>
<keyword evidence="3" id="KW-1185">Reference proteome</keyword>
<evidence type="ECO:0000313" key="3">
    <source>
        <dbReference type="Proteomes" id="UP000887568"/>
    </source>
</evidence>
<protein>
    <submittedName>
        <fullName evidence="2">Uncharacterized protein</fullName>
    </submittedName>
</protein>
<dbReference type="OMA" id="PEINLHE"/>
<feature type="compositionally biased region" description="Low complexity" evidence="1">
    <location>
        <begin position="136"/>
        <end position="154"/>
    </location>
</feature>
<feature type="compositionally biased region" description="Acidic residues" evidence="1">
    <location>
        <begin position="600"/>
        <end position="622"/>
    </location>
</feature>
<organism evidence="2 3">
    <name type="scientific">Patiria miniata</name>
    <name type="common">Bat star</name>
    <name type="synonym">Asterina miniata</name>
    <dbReference type="NCBI Taxonomy" id="46514"/>
    <lineage>
        <taxon>Eukaryota</taxon>
        <taxon>Metazoa</taxon>
        <taxon>Echinodermata</taxon>
        <taxon>Eleutherozoa</taxon>
        <taxon>Asterozoa</taxon>
        <taxon>Asteroidea</taxon>
        <taxon>Valvatacea</taxon>
        <taxon>Valvatida</taxon>
        <taxon>Asterinidae</taxon>
        <taxon>Patiria</taxon>
    </lineage>
</organism>
<feature type="region of interest" description="Disordered" evidence="1">
    <location>
        <begin position="431"/>
        <end position="578"/>
    </location>
</feature>
<evidence type="ECO:0000256" key="1">
    <source>
        <dbReference type="SAM" id="MobiDB-lite"/>
    </source>
</evidence>
<accession>A0A914B616</accession>
<feature type="compositionally biased region" description="Low complexity" evidence="1">
    <location>
        <begin position="235"/>
        <end position="246"/>
    </location>
</feature>
<dbReference type="AlphaFoldDB" id="A0A914B616"/>
<feature type="compositionally biased region" description="Basic and acidic residues" evidence="1">
    <location>
        <begin position="361"/>
        <end position="390"/>
    </location>
</feature>
<sequence length="748" mass="82675">MNCTVTVSIRSQLNGFLSLSKIIDKLKSDWKNNAISISDKIIVTCSGFLSCHLALGNDEIEMSATMSTRIGGSAGSGVTTGSVNPEKRSSVAREMHVATTPGAKVSKLRHLFEAPAQDVKPPYRSKINTANGVALPPQQSTTTTQHSSRQRPSSQEFNLNVLAHEQQNEDQYEDQVSDNKGDPRLRFKNARMLFEATNRATSPPTARKSTSTTAKQPLSPPTSPHVNKKRYSRNTSTDSTGTCSSGENESPKRTLAGRPSPVDVPEKPSRRFDAKVSDSTSTRNAGPISKVVQDFYSPIQSASTDPVHKPQPAERTKPSPPTSPRSTKPLQGISIENGGMARPTEDLREPAAMRRARMRSRSPEEEKKRRSLDDPVPFVRRETSPTDIHHVQAPKTKMAVSASTLIALNQPDINLHEKLGLDIEGGAYIENRKSPVSPTSPIAKKPVVLRSAGPSHKLRAGIRRYSREYEDEDSEEMSSEYSTQASASDTTVEEREITVSAAKAEETEASPTWDSSIVSTRTDAPGRGPLTGESQVKASHQTFRDASPTFHSPTGHVDEPGLTASHYATTEQSPQNEEIRSKVLDKLEIAMQTKETAITNDEEEEEEEEEDEDSEPEMEEQEMDTKELELQLSQEARNIISGRGRSAFIEIIDSAQEDEDEDQETAEEIAEQRHIAELSALSDTDDEDVIHRKKRKLTFSKAPIRVCINVVNFPNHNKQETGDLSYLPECAHFGKMRINQEQNPHKEK</sequence>
<feature type="compositionally biased region" description="Acidic residues" evidence="1">
    <location>
        <begin position="469"/>
        <end position="478"/>
    </location>
</feature>
<feature type="compositionally biased region" description="Basic and acidic residues" evidence="1">
    <location>
        <begin position="264"/>
        <end position="276"/>
    </location>
</feature>
<dbReference type="GeneID" id="119740228"/>
<feature type="compositionally biased region" description="Polar residues" evidence="1">
    <location>
        <begin position="198"/>
        <end position="216"/>
    </location>
</feature>
<feature type="compositionally biased region" description="Polar residues" evidence="1">
    <location>
        <begin position="532"/>
        <end position="541"/>
    </location>
</feature>
<feature type="compositionally biased region" description="Polar residues" evidence="1">
    <location>
        <begin position="566"/>
        <end position="576"/>
    </location>
</feature>
<feature type="region of interest" description="Disordered" evidence="1">
    <location>
        <begin position="71"/>
        <end position="96"/>
    </location>
</feature>
<feature type="region of interest" description="Disordered" evidence="1">
    <location>
        <begin position="195"/>
        <end position="395"/>
    </location>
</feature>
<feature type="compositionally biased region" description="Polar residues" evidence="1">
    <location>
        <begin position="509"/>
        <end position="522"/>
    </location>
</feature>
<feature type="compositionally biased region" description="Basic and acidic residues" evidence="1">
    <location>
        <begin position="343"/>
        <end position="352"/>
    </location>
</feature>
<name>A0A914B616_PATMI</name>
<proteinExistence type="predicted"/>
<dbReference type="RefSeq" id="XP_038071389.1">
    <property type="nucleotide sequence ID" value="XM_038215461.1"/>
</dbReference>
<feature type="compositionally biased region" description="Basic and acidic residues" evidence="1">
    <location>
        <begin position="85"/>
        <end position="96"/>
    </location>
</feature>
<feature type="compositionally biased region" description="Basic and acidic residues" evidence="1">
    <location>
        <begin position="306"/>
        <end position="317"/>
    </location>
</feature>
<dbReference type="EnsemblMetazoa" id="XM_038215461.1">
    <property type="protein sequence ID" value="XP_038071389.1"/>
    <property type="gene ID" value="LOC119740228"/>
</dbReference>